<feature type="transmembrane region" description="Helical" evidence="9">
    <location>
        <begin position="186"/>
        <end position="205"/>
    </location>
</feature>
<feature type="transmembrane region" description="Helical" evidence="9">
    <location>
        <begin position="112"/>
        <end position="134"/>
    </location>
</feature>
<dbReference type="Pfam" id="PF00230">
    <property type="entry name" value="MIP"/>
    <property type="match status" value="1"/>
</dbReference>
<dbReference type="InParanoid" id="H2Z380"/>
<dbReference type="InterPro" id="IPR000425">
    <property type="entry name" value="MIP"/>
</dbReference>
<comment type="similarity">
    <text evidence="2 8">Belongs to the MIP/aquaporin (TC 1.A.8) family.</text>
</comment>
<reference evidence="11" key="1">
    <citation type="submission" date="2003-08" db="EMBL/GenBank/DDBJ databases">
        <authorList>
            <person name="Birren B."/>
            <person name="Nusbaum C."/>
            <person name="Abebe A."/>
            <person name="Abouelleil A."/>
            <person name="Adekoya E."/>
            <person name="Ait-zahra M."/>
            <person name="Allen N."/>
            <person name="Allen T."/>
            <person name="An P."/>
            <person name="Anderson M."/>
            <person name="Anderson S."/>
            <person name="Arachchi H."/>
            <person name="Armbruster J."/>
            <person name="Bachantsang P."/>
            <person name="Baldwin J."/>
            <person name="Barry A."/>
            <person name="Bayul T."/>
            <person name="Blitshsteyn B."/>
            <person name="Bloom T."/>
            <person name="Blye J."/>
            <person name="Boguslavskiy L."/>
            <person name="Borowsky M."/>
            <person name="Boukhgalter B."/>
            <person name="Brunache A."/>
            <person name="Butler J."/>
            <person name="Calixte N."/>
            <person name="Calvo S."/>
            <person name="Camarata J."/>
            <person name="Campo K."/>
            <person name="Chang J."/>
            <person name="Cheshatsang Y."/>
            <person name="Citroen M."/>
            <person name="Collymore A."/>
            <person name="Considine T."/>
            <person name="Cook A."/>
            <person name="Cooke P."/>
            <person name="Corum B."/>
            <person name="Cuomo C."/>
            <person name="David R."/>
            <person name="Dawoe T."/>
            <person name="Degray S."/>
            <person name="Dodge S."/>
            <person name="Dooley K."/>
            <person name="Dorje P."/>
            <person name="Dorjee K."/>
            <person name="Dorris L."/>
            <person name="Duffey N."/>
            <person name="Dupes A."/>
            <person name="Elkins T."/>
            <person name="Engels R."/>
            <person name="Erickson J."/>
            <person name="Farina A."/>
            <person name="Faro S."/>
            <person name="Ferreira P."/>
            <person name="Fischer H."/>
            <person name="Fitzgerald M."/>
            <person name="Foley K."/>
            <person name="Gage D."/>
            <person name="Galagan J."/>
            <person name="Gearin G."/>
            <person name="Gnerre S."/>
            <person name="Gnirke A."/>
            <person name="Goyette A."/>
            <person name="Graham J."/>
            <person name="Grandbois E."/>
            <person name="Gyaltsen K."/>
            <person name="Hafez N."/>
            <person name="Hagopian D."/>
            <person name="Hagos B."/>
            <person name="Hall J."/>
            <person name="Hatcher B."/>
            <person name="Heller A."/>
            <person name="Higgins H."/>
            <person name="Honan T."/>
            <person name="Horn A."/>
            <person name="Houde N."/>
            <person name="Hughes L."/>
            <person name="Hulme W."/>
            <person name="Husby E."/>
            <person name="Iliev I."/>
            <person name="Jaffe D."/>
            <person name="Jones C."/>
            <person name="Kamal M."/>
            <person name="Kamat A."/>
            <person name="Kamvysselis M."/>
            <person name="Karlsson E."/>
            <person name="Kells C."/>
            <person name="Kieu A."/>
            <person name="Kisner P."/>
            <person name="Kodira C."/>
            <person name="Kulbokas E."/>
            <person name="Labutti K."/>
            <person name="Lama D."/>
            <person name="Landers T."/>
            <person name="Leger J."/>
            <person name="Levine S."/>
            <person name="Lewis D."/>
            <person name="Lewis T."/>
            <person name="Lindblad-toh K."/>
            <person name="Liu X."/>
            <person name="Lokyitsang T."/>
            <person name="Lokyitsang Y."/>
            <person name="Lucien O."/>
            <person name="Lui A."/>
            <person name="Ma L.J."/>
            <person name="Mabbitt R."/>
            <person name="Macdonald J."/>
            <person name="Maclean C."/>
            <person name="Major J."/>
            <person name="Manning J."/>
            <person name="Marabella R."/>
            <person name="Maru K."/>
            <person name="Matthews C."/>
            <person name="Mauceli E."/>
            <person name="Mccarthy M."/>
            <person name="Mcdonough S."/>
            <person name="Mcghee T."/>
            <person name="Meldrim J."/>
            <person name="Meneus L."/>
            <person name="Mesirov J."/>
            <person name="Mihalev A."/>
            <person name="Mihova T."/>
            <person name="Mikkelsen T."/>
            <person name="Mlenga V."/>
            <person name="Moru K."/>
            <person name="Mozes J."/>
            <person name="Mulrain L."/>
            <person name="Munson G."/>
            <person name="Naylor J."/>
            <person name="Newes C."/>
            <person name="Nguyen C."/>
            <person name="Nguyen N."/>
            <person name="Nguyen T."/>
            <person name="Nicol R."/>
            <person name="Nielsen C."/>
            <person name="Nizzari M."/>
            <person name="Norbu C."/>
            <person name="Norbu N."/>
            <person name="O'donnell P."/>
            <person name="Okoawo O."/>
            <person name="O'leary S."/>
            <person name="Omotosho B."/>
            <person name="O'neill K."/>
            <person name="Osman S."/>
            <person name="Parker S."/>
            <person name="Perrin D."/>
            <person name="Phunkhang P."/>
            <person name="Piqani B."/>
            <person name="Purcell S."/>
            <person name="Rachupka T."/>
            <person name="Ramasamy U."/>
            <person name="Rameau R."/>
            <person name="Ray V."/>
            <person name="Raymond C."/>
            <person name="Retta R."/>
            <person name="Richardson S."/>
            <person name="Rise C."/>
            <person name="Rodriguez J."/>
            <person name="Rogers J."/>
            <person name="Rogov P."/>
            <person name="Rutman M."/>
            <person name="Schupbach R."/>
            <person name="Seaman C."/>
            <person name="Settipalli S."/>
            <person name="Sharpe T."/>
            <person name="Sheridan J."/>
            <person name="Sherpa N."/>
            <person name="Shi J."/>
            <person name="Smirnov S."/>
            <person name="Smith C."/>
            <person name="Sougnez C."/>
            <person name="Spencer B."/>
            <person name="Stalker J."/>
            <person name="Stange-thomann N."/>
            <person name="Stavropoulos S."/>
            <person name="Stetson K."/>
            <person name="Stone C."/>
            <person name="Stone S."/>
            <person name="Stubbs M."/>
            <person name="Talamas J."/>
            <person name="Tchuinga P."/>
            <person name="Tenzing P."/>
            <person name="Tesfaye S."/>
            <person name="Theodore J."/>
            <person name="Thoulutsang Y."/>
            <person name="Topham K."/>
            <person name="Towey S."/>
            <person name="Tsamla T."/>
            <person name="Tsomo N."/>
            <person name="Vallee D."/>
            <person name="Vassiliev H."/>
            <person name="Venkataraman V."/>
            <person name="Vinson J."/>
            <person name="Vo A."/>
            <person name="Wade C."/>
            <person name="Wang S."/>
            <person name="Wangchuk T."/>
            <person name="Wangdi T."/>
            <person name="Whittaker C."/>
            <person name="Wilkinson J."/>
            <person name="Wu Y."/>
            <person name="Wyman D."/>
            <person name="Yadav S."/>
            <person name="Yang S."/>
            <person name="Yang X."/>
            <person name="Yeager S."/>
            <person name="Yee E."/>
            <person name="Young G."/>
            <person name="Zainoun J."/>
            <person name="Zembeck L."/>
            <person name="Zimmer A."/>
            <person name="Zody M."/>
            <person name="Lander E."/>
        </authorList>
    </citation>
    <scope>NUCLEOTIDE SEQUENCE [LARGE SCALE GENOMIC DNA]</scope>
</reference>
<evidence type="ECO:0000256" key="5">
    <source>
        <dbReference type="ARBA" id="ARBA00022737"/>
    </source>
</evidence>
<reference evidence="10" key="3">
    <citation type="submission" date="2025-09" db="UniProtKB">
        <authorList>
            <consortium name="Ensembl"/>
        </authorList>
    </citation>
    <scope>IDENTIFICATION</scope>
</reference>
<feature type="transmembrane region" description="Helical" evidence="9">
    <location>
        <begin position="230"/>
        <end position="252"/>
    </location>
</feature>
<reference evidence="10" key="2">
    <citation type="submission" date="2025-08" db="UniProtKB">
        <authorList>
            <consortium name="Ensembl"/>
        </authorList>
    </citation>
    <scope>IDENTIFICATION</scope>
</reference>
<dbReference type="HOGENOM" id="CLU_020019_3_0_1"/>
<name>H2Z380_CIOSA</name>
<sequence length="281" mass="31030">MTDSKSSLDRKECPRRALFYSFFVPLLAEFFTTFLHTFWGSMAGSPSSPTYYKQLNTTVTPQEWAADYLVSGLMPALQAGFSVWMLIVGFFKISVVHFNPAISVGFVVSGDLSWTMFVPYVIMQCLGAILGAFIAQELRGETITPFYINDDANIVAIFFCEVITTGVIMFYALVTVVDKTYDQATGPLAIGMTVFQGILAGKWIGAGCLNPARWMGPALLAGGAAWNYHWVLWLGDCLGGLIFAVFYMTFFAPADRAWILKFGSTSDTKQAEAEELVESKF</sequence>
<evidence type="ECO:0000256" key="7">
    <source>
        <dbReference type="ARBA" id="ARBA00023136"/>
    </source>
</evidence>
<dbReference type="GO" id="GO:0019755">
    <property type="term" value="P:one-carbon compound transport"/>
    <property type="evidence" value="ECO:0007669"/>
    <property type="project" value="UniProtKB-ARBA"/>
</dbReference>
<dbReference type="Proteomes" id="UP000007875">
    <property type="component" value="Unassembled WGS sequence"/>
</dbReference>
<evidence type="ECO:0000256" key="1">
    <source>
        <dbReference type="ARBA" id="ARBA00004127"/>
    </source>
</evidence>
<evidence type="ECO:0000256" key="4">
    <source>
        <dbReference type="ARBA" id="ARBA00022692"/>
    </source>
</evidence>
<dbReference type="GeneTree" id="ENSGT00940000159304"/>
<dbReference type="InterPro" id="IPR022357">
    <property type="entry name" value="MIP_CS"/>
</dbReference>
<dbReference type="STRING" id="51511.ENSCSAVP00000012042"/>
<keyword evidence="5" id="KW-0677">Repeat</keyword>
<evidence type="ECO:0000256" key="8">
    <source>
        <dbReference type="RuleBase" id="RU000477"/>
    </source>
</evidence>
<dbReference type="SUPFAM" id="SSF81338">
    <property type="entry name" value="Aquaporin-like"/>
    <property type="match status" value="1"/>
</dbReference>
<evidence type="ECO:0008006" key="12">
    <source>
        <dbReference type="Google" id="ProtNLM"/>
    </source>
</evidence>
<evidence type="ECO:0000313" key="10">
    <source>
        <dbReference type="Ensembl" id="ENSCSAVP00000012042.1"/>
    </source>
</evidence>
<dbReference type="GO" id="GO:0015250">
    <property type="term" value="F:water channel activity"/>
    <property type="evidence" value="ECO:0007669"/>
    <property type="project" value="TreeGrafter"/>
</dbReference>
<dbReference type="PROSITE" id="PS00221">
    <property type="entry name" value="MIP"/>
    <property type="match status" value="1"/>
</dbReference>
<evidence type="ECO:0000256" key="3">
    <source>
        <dbReference type="ARBA" id="ARBA00022448"/>
    </source>
</evidence>
<keyword evidence="6 9" id="KW-1133">Transmembrane helix</keyword>
<dbReference type="GO" id="GO:0016020">
    <property type="term" value="C:membrane"/>
    <property type="evidence" value="ECO:0007669"/>
    <property type="project" value="InterPro"/>
</dbReference>
<keyword evidence="7 9" id="KW-0472">Membrane</keyword>
<dbReference type="Ensembl" id="ENSCSAVT00000012182.1">
    <property type="protein sequence ID" value="ENSCSAVP00000012042.1"/>
    <property type="gene ID" value="ENSCSAVG00000007083.1"/>
</dbReference>
<evidence type="ECO:0000256" key="6">
    <source>
        <dbReference type="ARBA" id="ARBA00022989"/>
    </source>
</evidence>
<dbReference type="Gene3D" id="1.20.1080.10">
    <property type="entry name" value="Glycerol uptake facilitator protein"/>
    <property type="match status" value="1"/>
</dbReference>
<protein>
    <recommendedName>
        <fullName evidence="12">Aquaporin</fullName>
    </recommendedName>
</protein>
<dbReference type="GO" id="GO:0012505">
    <property type="term" value="C:endomembrane system"/>
    <property type="evidence" value="ECO:0007669"/>
    <property type="project" value="UniProtKB-SubCell"/>
</dbReference>
<dbReference type="AlphaFoldDB" id="H2Z380"/>
<evidence type="ECO:0000313" key="11">
    <source>
        <dbReference type="Proteomes" id="UP000007875"/>
    </source>
</evidence>
<dbReference type="InterPro" id="IPR023271">
    <property type="entry name" value="Aquaporin-like"/>
</dbReference>
<keyword evidence="11" id="KW-1185">Reference proteome</keyword>
<comment type="subcellular location">
    <subcellularLocation>
        <location evidence="1">Endomembrane system</location>
        <topology evidence="1">Multi-pass membrane protein</topology>
    </subcellularLocation>
</comment>
<feature type="transmembrane region" description="Helical" evidence="9">
    <location>
        <begin position="68"/>
        <end position="91"/>
    </location>
</feature>
<evidence type="ECO:0000256" key="9">
    <source>
        <dbReference type="SAM" id="Phobius"/>
    </source>
</evidence>
<dbReference type="PANTHER" id="PTHR45665:SF9">
    <property type="entry name" value="AQUAPORIN-8"/>
    <property type="match status" value="1"/>
</dbReference>
<keyword evidence="3 8" id="KW-0813">Transport</keyword>
<dbReference type="OMA" id="WRRAPAY"/>
<feature type="transmembrane region" description="Helical" evidence="9">
    <location>
        <begin position="154"/>
        <end position="174"/>
    </location>
</feature>
<keyword evidence="4 8" id="KW-0812">Transmembrane</keyword>
<dbReference type="InterPro" id="IPR034294">
    <property type="entry name" value="Aquaporin_transptr"/>
</dbReference>
<dbReference type="PRINTS" id="PR00783">
    <property type="entry name" value="MINTRINSICP"/>
</dbReference>
<dbReference type="FunFam" id="1.20.1080.10:FF:000076">
    <property type="entry name" value="aquaporin-like"/>
    <property type="match status" value="1"/>
</dbReference>
<feature type="transmembrane region" description="Helical" evidence="9">
    <location>
        <begin position="17"/>
        <end position="39"/>
    </location>
</feature>
<evidence type="ECO:0000256" key="2">
    <source>
        <dbReference type="ARBA" id="ARBA00006175"/>
    </source>
</evidence>
<dbReference type="GO" id="GO:0005737">
    <property type="term" value="C:cytoplasm"/>
    <property type="evidence" value="ECO:0007669"/>
    <property type="project" value="UniProtKB-ARBA"/>
</dbReference>
<organism evidence="10 11">
    <name type="scientific">Ciona savignyi</name>
    <name type="common">Pacific transparent sea squirt</name>
    <dbReference type="NCBI Taxonomy" id="51511"/>
    <lineage>
        <taxon>Eukaryota</taxon>
        <taxon>Metazoa</taxon>
        <taxon>Chordata</taxon>
        <taxon>Tunicata</taxon>
        <taxon>Ascidiacea</taxon>
        <taxon>Phlebobranchia</taxon>
        <taxon>Cionidae</taxon>
        <taxon>Ciona</taxon>
    </lineage>
</organism>
<accession>H2Z380</accession>
<dbReference type="PANTHER" id="PTHR45665">
    <property type="entry name" value="AQUAPORIN-8"/>
    <property type="match status" value="1"/>
</dbReference>
<dbReference type="eggNOG" id="KOG0223">
    <property type="taxonomic scope" value="Eukaryota"/>
</dbReference>
<proteinExistence type="inferred from homology"/>